<dbReference type="PANTHER" id="PTHR13774">
    <property type="entry name" value="PHENAZINE BIOSYNTHESIS PROTEIN"/>
    <property type="match status" value="1"/>
</dbReference>
<evidence type="ECO:0000313" key="1">
    <source>
        <dbReference type="EMBL" id="MBF6355867.1"/>
    </source>
</evidence>
<dbReference type="EMBL" id="JADLQN010000002">
    <property type="protein sequence ID" value="MBF6355867.1"/>
    <property type="molecule type" value="Genomic_DNA"/>
</dbReference>
<dbReference type="PIRSF" id="PIRSF016184">
    <property type="entry name" value="PhzC_PhzF"/>
    <property type="match status" value="1"/>
</dbReference>
<comment type="caution">
    <text evidence="1">The sequence shown here is derived from an EMBL/GenBank/DDBJ whole genome shotgun (WGS) entry which is preliminary data.</text>
</comment>
<dbReference type="PANTHER" id="PTHR13774:SF32">
    <property type="entry name" value="ANTISENSE-ENHANCING SEQUENCE 1"/>
    <property type="match status" value="1"/>
</dbReference>
<accession>A0ABS0DBL9</accession>
<evidence type="ECO:0000313" key="2">
    <source>
        <dbReference type="Proteomes" id="UP000707731"/>
    </source>
</evidence>
<dbReference type="Pfam" id="PF02567">
    <property type="entry name" value="PhzC-PhzF"/>
    <property type="match status" value="1"/>
</dbReference>
<dbReference type="SUPFAM" id="SSF54506">
    <property type="entry name" value="Diaminopimelate epimerase-like"/>
    <property type="match status" value="1"/>
</dbReference>
<gene>
    <name evidence="1" type="ORF">IU449_15150</name>
</gene>
<dbReference type="RefSeq" id="WP_195002749.1">
    <property type="nucleotide sequence ID" value="NZ_JADLQN010000002.1"/>
</dbReference>
<protein>
    <submittedName>
        <fullName evidence="1">PhzF family phenazine biosynthesis protein</fullName>
    </submittedName>
</protein>
<name>A0ABS0DBL9_9NOCA</name>
<dbReference type="NCBIfam" id="TIGR00654">
    <property type="entry name" value="PhzF_family"/>
    <property type="match status" value="1"/>
</dbReference>
<dbReference type="Gene3D" id="3.10.310.10">
    <property type="entry name" value="Diaminopimelate Epimerase, Chain A, domain 1"/>
    <property type="match status" value="2"/>
</dbReference>
<keyword evidence="2" id="KW-1185">Reference proteome</keyword>
<reference evidence="1 2" key="1">
    <citation type="submission" date="2020-10" db="EMBL/GenBank/DDBJ databases">
        <title>Identification of Nocardia species via Next-generation sequencing and recognition of intraspecies genetic diversity.</title>
        <authorList>
            <person name="Li P."/>
            <person name="Li P."/>
            <person name="Lu B."/>
        </authorList>
    </citation>
    <scope>NUCLEOTIDE SEQUENCE [LARGE SCALE GENOMIC DNA]</scope>
    <source>
        <strain evidence="1 2">BJ06-0143</strain>
    </source>
</reference>
<organism evidence="1 2">
    <name type="scientific">Nocardia higoensis</name>
    <dbReference type="NCBI Taxonomy" id="228599"/>
    <lineage>
        <taxon>Bacteria</taxon>
        <taxon>Bacillati</taxon>
        <taxon>Actinomycetota</taxon>
        <taxon>Actinomycetes</taxon>
        <taxon>Mycobacteriales</taxon>
        <taxon>Nocardiaceae</taxon>
        <taxon>Nocardia</taxon>
    </lineage>
</organism>
<sequence length="277" mass="29889">MHDYVVVDSFARRPLDGNPVAVIFDSEDLTTDLMQRIANEMHLSETTFVLPSECGGDAHIRIFTPVNELPFAGHPMLGTAVALAEKLGQDKLQLETAIGVIPFRLGTDDGATEVWMEQPLPRWELYEHGPELLEALGVQTSIAPVEAYRNGPRHVFVGLPDIPSLSAVCPDHRALTRFPDMAVNCFAGAGARWRIRMFSPAYGVVEDAATGSAAGPLAIHLARHGLAGWEQDIEIEQGIELGRPSLMRAIAWGGGEQVSAVNVSGHGVIIARGTLCI</sequence>
<dbReference type="Proteomes" id="UP000707731">
    <property type="component" value="Unassembled WGS sequence"/>
</dbReference>
<dbReference type="InterPro" id="IPR003719">
    <property type="entry name" value="Phenazine_PhzF-like"/>
</dbReference>
<proteinExistence type="predicted"/>